<dbReference type="Pfam" id="PF24095">
    <property type="entry name" value="DUF7378"/>
    <property type="match status" value="1"/>
</dbReference>
<evidence type="ECO:0000313" key="4">
    <source>
        <dbReference type="Proteomes" id="UP000636709"/>
    </source>
</evidence>
<evidence type="ECO:0000256" key="1">
    <source>
        <dbReference type="SAM" id="Phobius"/>
    </source>
</evidence>
<dbReference type="Proteomes" id="UP000636709">
    <property type="component" value="Unassembled WGS sequence"/>
</dbReference>
<accession>A0A835BE62</accession>
<keyword evidence="4" id="KW-1185">Reference proteome</keyword>
<feature type="transmembrane region" description="Helical" evidence="1">
    <location>
        <begin position="100"/>
        <end position="121"/>
    </location>
</feature>
<proteinExistence type="predicted"/>
<comment type="caution">
    <text evidence="3">The sequence shown here is derived from an EMBL/GenBank/DDBJ whole genome shotgun (WGS) entry which is preliminary data.</text>
</comment>
<dbReference type="EMBL" id="JACEFO010001886">
    <property type="protein sequence ID" value="KAF8695562.1"/>
    <property type="molecule type" value="Genomic_DNA"/>
</dbReference>
<reference evidence="3" key="1">
    <citation type="submission" date="2020-07" db="EMBL/GenBank/DDBJ databases">
        <title>Genome sequence and genetic diversity analysis of an under-domesticated orphan crop, white fonio (Digitaria exilis).</title>
        <authorList>
            <person name="Bennetzen J.L."/>
            <person name="Chen S."/>
            <person name="Ma X."/>
            <person name="Wang X."/>
            <person name="Yssel A.E.J."/>
            <person name="Chaluvadi S.R."/>
            <person name="Johnson M."/>
            <person name="Gangashetty P."/>
            <person name="Hamidou F."/>
            <person name="Sanogo M.D."/>
            <person name="Zwaenepoel A."/>
            <person name="Wallace J."/>
            <person name="Van De Peer Y."/>
            <person name="Van Deynze A."/>
        </authorList>
    </citation>
    <scope>NUCLEOTIDE SEQUENCE</scope>
    <source>
        <tissue evidence="3">Leaves</tissue>
    </source>
</reference>
<name>A0A835BE62_9POAL</name>
<keyword evidence="1" id="KW-1133">Transmembrane helix</keyword>
<feature type="transmembrane region" description="Helical" evidence="1">
    <location>
        <begin position="26"/>
        <end position="49"/>
    </location>
</feature>
<feature type="transmembrane region" description="Helical" evidence="1">
    <location>
        <begin position="127"/>
        <end position="160"/>
    </location>
</feature>
<feature type="transmembrane region" description="Helical" evidence="1">
    <location>
        <begin position="69"/>
        <end position="88"/>
    </location>
</feature>
<gene>
    <name evidence="3" type="ORF">HU200_037411</name>
</gene>
<dbReference type="AlphaFoldDB" id="A0A835BE62"/>
<sequence length="185" mass="20185">MASTAAQHDEPTTTVVIGEPKVPRAVLWAVAVYLPSVYIAAGSLVAYSITDRRSPFFIAGESPWRAPALVMWGIYMAVVAVVMMHMLLFLPRAPMAACDAVVDVGWIWVGAPLCFLAVVAVCLDCQWMLVAVVCIIVLLIAALFAHWASLLTITTMLAFFTAMPSHMNMMHAIVEVGREVRRRPA</sequence>
<evidence type="ECO:0000259" key="2">
    <source>
        <dbReference type="Pfam" id="PF24095"/>
    </source>
</evidence>
<keyword evidence="1" id="KW-0812">Transmembrane</keyword>
<evidence type="ECO:0000313" key="3">
    <source>
        <dbReference type="EMBL" id="KAF8695562.1"/>
    </source>
</evidence>
<feature type="domain" description="DUF7378" evidence="2">
    <location>
        <begin position="11"/>
        <end position="152"/>
    </location>
</feature>
<keyword evidence="1" id="KW-0472">Membrane</keyword>
<organism evidence="3 4">
    <name type="scientific">Digitaria exilis</name>
    <dbReference type="NCBI Taxonomy" id="1010633"/>
    <lineage>
        <taxon>Eukaryota</taxon>
        <taxon>Viridiplantae</taxon>
        <taxon>Streptophyta</taxon>
        <taxon>Embryophyta</taxon>
        <taxon>Tracheophyta</taxon>
        <taxon>Spermatophyta</taxon>
        <taxon>Magnoliopsida</taxon>
        <taxon>Liliopsida</taxon>
        <taxon>Poales</taxon>
        <taxon>Poaceae</taxon>
        <taxon>PACMAD clade</taxon>
        <taxon>Panicoideae</taxon>
        <taxon>Panicodae</taxon>
        <taxon>Paniceae</taxon>
        <taxon>Anthephorinae</taxon>
        <taxon>Digitaria</taxon>
    </lineage>
</organism>
<protein>
    <recommendedName>
        <fullName evidence="2">DUF7378 domain-containing protein</fullName>
    </recommendedName>
</protein>
<dbReference type="InterPro" id="IPR055802">
    <property type="entry name" value="DUF7378"/>
</dbReference>
<dbReference type="OrthoDB" id="684533at2759"/>